<dbReference type="PANTHER" id="PTHR30272">
    <property type="entry name" value="3-HYDROXYACYL-[ACYL-CARRIER-PROTEIN] DEHYDRATASE"/>
    <property type="match status" value="1"/>
</dbReference>
<dbReference type="Pfam" id="PF07977">
    <property type="entry name" value="FabA"/>
    <property type="match status" value="1"/>
</dbReference>
<dbReference type="InterPro" id="IPR013114">
    <property type="entry name" value="FabA_FabZ"/>
</dbReference>
<comment type="caution">
    <text evidence="2">The sequence shown here is derived from an EMBL/GenBank/DDBJ whole genome shotgun (WGS) entry which is preliminary data.</text>
</comment>
<dbReference type="InterPro" id="IPR029069">
    <property type="entry name" value="HotDog_dom_sf"/>
</dbReference>
<dbReference type="PANTHER" id="PTHR30272:SF1">
    <property type="entry name" value="3-HYDROXYACYL-[ACYL-CARRIER-PROTEIN] DEHYDRATASE"/>
    <property type="match status" value="1"/>
</dbReference>
<name>A0A7C4LSB5_9PLAN</name>
<keyword evidence="1" id="KW-0456">Lyase</keyword>
<dbReference type="EMBL" id="DSVQ01000018">
    <property type="protein sequence ID" value="HGT40591.1"/>
    <property type="molecule type" value="Genomic_DNA"/>
</dbReference>
<dbReference type="CDD" id="cd01288">
    <property type="entry name" value="FabZ"/>
    <property type="match status" value="1"/>
</dbReference>
<dbReference type="SUPFAM" id="SSF54637">
    <property type="entry name" value="Thioesterase/thiol ester dehydrase-isomerase"/>
    <property type="match status" value="1"/>
</dbReference>
<evidence type="ECO:0000256" key="1">
    <source>
        <dbReference type="ARBA" id="ARBA00023239"/>
    </source>
</evidence>
<protein>
    <submittedName>
        <fullName evidence="2">Beta-hydroxyacyl-ACP dehydratase</fullName>
    </submittedName>
</protein>
<dbReference type="AlphaFoldDB" id="A0A7C4LSB5"/>
<evidence type="ECO:0000313" key="2">
    <source>
        <dbReference type="EMBL" id="HGT40591.1"/>
    </source>
</evidence>
<sequence>MPAPPLYSFDQFDLQRPLYTIDDIRAVNPQRHEMEQLTAIVWIDREGHGIVGYKDVTDREFWVRGHMPDFPLMPGVIMCEVAAQLAGFYARKFNLLGTGAFAGIGGLEDIRFRLPVRPGDRLVMMAKVERIRVGRRAECSFQGYVEQRLACSGRIVAVPIYTDRNTAAPPDDGPSA</sequence>
<dbReference type="GO" id="GO:0016829">
    <property type="term" value="F:lyase activity"/>
    <property type="evidence" value="ECO:0007669"/>
    <property type="project" value="UniProtKB-KW"/>
</dbReference>
<reference evidence="2" key="1">
    <citation type="journal article" date="2020" name="mSystems">
        <title>Genome- and Community-Level Interaction Insights into Carbon Utilization and Element Cycling Functions of Hydrothermarchaeota in Hydrothermal Sediment.</title>
        <authorList>
            <person name="Zhou Z."/>
            <person name="Liu Y."/>
            <person name="Xu W."/>
            <person name="Pan J."/>
            <person name="Luo Z.H."/>
            <person name="Li M."/>
        </authorList>
    </citation>
    <scope>NUCLEOTIDE SEQUENCE [LARGE SCALE GENOMIC DNA]</scope>
    <source>
        <strain evidence="2">SpSt-508</strain>
    </source>
</reference>
<organism evidence="2">
    <name type="scientific">Schlesneria paludicola</name>
    <dbReference type="NCBI Taxonomy" id="360056"/>
    <lineage>
        <taxon>Bacteria</taxon>
        <taxon>Pseudomonadati</taxon>
        <taxon>Planctomycetota</taxon>
        <taxon>Planctomycetia</taxon>
        <taxon>Planctomycetales</taxon>
        <taxon>Planctomycetaceae</taxon>
        <taxon>Schlesneria</taxon>
    </lineage>
</organism>
<proteinExistence type="predicted"/>
<dbReference type="Gene3D" id="3.10.129.10">
    <property type="entry name" value="Hotdog Thioesterase"/>
    <property type="match status" value="1"/>
</dbReference>
<gene>
    <name evidence="2" type="ORF">ENS64_15205</name>
</gene>
<accession>A0A7C4LSB5</accession>